<name>A0ABR5MLI0_9BACI</name>
<evidence type="ECO:0000313" key="1">
    <source>
        <dbReference type="EMBL" id="KPH76574.1"/>
    </source>
</evidence>
<reference evidence="1 2" key="1">
    <citation type="submission" date="2015-07" db="EMBL/GenBank/DDBJ databases">
        <title>High-quality draft genome sequence of Oceanobacillus caeni HM6, a bacillus isolated from a human feces.</title>
        <authorList>
            <person name="Kumar J."/>
            <person name="Verma M.K."/>
            <person name="Pandey R."/>
            <person name="Bhambi M."/>
            <person name="Chauhan N."/>
        </authorList>
    </citation>
    <scope>NUCLEOTIDE SEQUENCE [LARGE SCALE GENOMIC DNA]</scope>
    <source>
        <strain evidence="1 2">HM6</strain>
    </source>
</reference>
<sequence length="283" mass="32098">MGKKSEAIRTFLTEHILNVATGYGKDMLKEIAKSSIENETLELVSTVGSDVAGSMIPGVGPAITAYRTEKKLKNIRQALSELDKKSNIIFENLSKKNEEDKIKIDMVMELLLEKASLTSQEEKISYMVNGFVHITKSENVNYDIAYLYYNTLDRLTILDIACLNLSYNLAYNPLDNNGSYQDILDEFNIDNSQYTAVRENLERIGLLENQYDKHMEKDLKKVVEAINELYKAVGTTQDALTNPKKKFTKVKSGMKVKLNAKDSLKISRFGRDFVKYFLSSESP</sequence>
<organism evidence="1 2">
    <name type="scientific">Oceanobacillus caeni</name>
    <dbReference type="NCBI Taxonomy" id="405946"/>
    <lineage>
        <taxon>Bacteria</taxon>
        <taxon>Bacillati</taxon>
        <taxon>Bacillota</taxon>
        <taxon>Bacilli</taxon>
        <taxon>Bacillales</taxon>
        <taxon>Bacillaceae</taxon>
        <taxon>Oceanobacillus</taxon>
    </lineage>
</organism>
<dbReference type="RefSeq" id="WP_060668077.1">
    <property type="nucleotide sequence ID" value="NZ_LGTK01000013.1"/>
</dbReference>
<accession>A0ABR5MLI0</accession>
<keyword evidence="2" id="KW-1185">Reference proteome</keyword>
<protein>
    <submittedName>
        <fullName evidence="1">Uncharacterized protein</fullName>
    </submittedName>
</protein>
<dbReference type="EMBL" id="LGTK01000013">
    <property type="protein sequence ID" value="KPH76574.1"/>
    <property type="molecule type" value="Genomic_DNA"/>
</dbReference>
<dbReference type="Proteomes" id="UP000037854">
    <property type="component" value="Unassembled WGS sequence"/>
</dbReference>
<comment type="caution">
    <text evidence="1">The sequence shown here is derived from an EMBL/GenBank/DDBJ whole genome shotgun (WGS) entry which is preliminary data.</text>
</comment>
<gene>
    <name evidence="1" type="ORF">AFL42_05710</name>
</gene>
<evidence type="ECO:0000313" key="2">
    <source>
        <dbReference type="Proteomes" id="UP000037854"/>
    </source>
</evidence>
<proteinExistence type="predicted"/>